<dbReference type="EMBL" id="JAEHOC010000059">
    <property type="protein sequence ID" value="KAG2425071.1"/>
    <property type="molecule type" value="Genomic_DNA"/>
</dbReference>
<dbReference type="Gene3D" id="1.20.140.10">
    <property type="entry name" value="Butyryl-CoA Dehydrogenase, subunit A, domain 3"/>
    <property type="match status" value="1"/>
</dbReference>
<feature type="compositionally biased region" description="Low complexity" evidence="6">
    <location>
        <begin position="1"/>
        <end position="16"/>
    </location>
</feature>
<dbReference type="SUPFAM" id="SSF56645">
    <property type="entry name" value="Acyl-CoA dehydrogenase NM domain-like"/>
    <property type="match status" value="1"/>
</dbReference>
<dbReference type="GO" id="GO:0050660">
    <property type="term" value="F:flavin adenine dinucleotide binding"/>
    <property type="evidence" value="ECO:0007669"/>
    <property type="project" value="InterPro"/>
</dbReference>
<feature type="domain" description="Acyl-CoA oxidase/dehydrogenase middle" evidence="8">
    <location>
        <begin position="422"/>
        <end position="516"/>
    </location>
</feature>
<dbReference type="Pfam" id="PF00441">
    <property type="entry name" value="Acyl-CoA_dh_1"/>
    <property type="match status" value="1"/>
</dbReference>
<dbReference type="InterPro" id="IPR009075">
    <property type="entry name" value="AcylCo_DH/oxidase_C"/>
</dbReference>
<reference evidence="10" key="1">
    <citation type="journal article" date="2020" name="bioRxiv">
        <title>Comparative genomics of Chlamydomonas.</title>
        <authorList>
            <person name="Craig R.J."/>
            <person name="Hasan A.R."/>
            <person name="Ness R.W."/>
            <person name="Keightley P.D."/>
        </authorList>
    </citation>
    <scope>NUCLEOTIDE SEQUENCE</scope>
    <source>
        <strain evidence="10">SAG 7.73</strain>
    </source>
</reference>
<dbReference type="InterPro" id="IPR013786">
    <property type="entry name" value="AcylCoA_DH/ox_N"/>
</dbReference>
<evidence type="ECO:0000256" key="1">
    <source>
        <dbReference type="ARBA" id="ARBA00001974"/>
    </source>
</evidence>
<dbReference type="Pfam" id="PF02770">
    <property type="entry name" value="Acyl-CoA_dh_M"/>
    <property type="match status" value="1"/>
</dbReference>
<dbReference type="InterPro" id="IPR006091">
    <property type="entry name" value="Acyl-CoA_Oxase/DH_mid-dom"/>
</dbReference>
<evidence type="ECO:0000256" key="2">
    <source>
        <dbReference type="ARBA" id="ARBA00009347"/>
    </source>
</evidence>
<gene>
    <name evidence="10" type="ORF">HXX76_013980</name>
</gene>
<sequence length="684" mass="67854">MYAPAAAAAASSSSSPQPFMRFSSNLGNQGDTSPGSGDAQAGGGPRRSRGAAAADSDPGRVAAMPGSAAAADEDYSMFAADDSEDGDEEAAGAEAVDAETMEDAQEEGGSGFGGGLRKMLGGMKGSITAAAGSAAKRGVGGARSTVMAAAGGASGAANRLLAGVTSSATELIPTGRSRSLTAAMSPFLRMAGVNGSPNEEEATAGLDGLPCVGSGVFGVLAAGAGTGGVRFAGGAAPSAPSPVGGSKARLADALRSGGSFKGGLPGGGLGLISRATSFSSSKAVGGGGGPPGGAHLYTVRWLDFSNTPERAGVKAAAERLARGPFAKNAARSDDLRQFPTDALAAAGKEGFGGVAVPGAAGGLGLCANDAAIVFEALGMGDTAAAGYLTLHNMVAWLVHRFGSPALQQQVLRNLCSTALLGAYAASEPAGGSDAAATATTATPSVGGYLLNGTKAFVAGAGAADVYCVLARTSEQPAKGLSLFLVNKSTPGVTVGKPERSSGWRSIPLATLSLRDVAVRADALLGREGQGLDILNLGLDLVHVWLGAVSVGGAQLALDYVIAWDKGRKQGTKALTDLQALQFRLVELHAELQAARLLVRSAAQQNDAKAPSRSMAAAQAKQFATDTAAGVAAEACSLMGGAGMLADHPPERIARDLRAHTVAAGANEYLLGRIFGEMQKQSSQP</sequence>
<dbReference type="OrthoDB" id="1663335at2759"/>
<feature type="domain" description="Acyl-CoA dehydrogenase/oxidase N-terminal" evidence="9">
    <location>
        <begin position="308"/>
        <end position="416"/>
    </location>
</feature>
<evidence type="ECO:0000313" key="11">
    <source>
        <dbReference type="Proteomes" id="UP000650467"/>
    </source>
</evidence>
<evidence type="ECO:0000259" key="9">
    <source>
        <dbReference type="Pfam" id="PF02771"/>
    </source>
</evidence>
<evidence type="ECO:0000313" key="10">
    <source>
        <dbReference type="EMBL" id="KAG2425071.1"/>
    </source>
</evidence>
<proteinExistence type="inferred from homology"/>
<evidence type="ECO:0000256" key="3">
    <source>
        <dbReference type="ARBA" id="ARBA00022630"/>
    </source>
</evidence>
<feature type="compositionally biased region" description="Polar residues" evidence="6">
    <location>
        <begin position="22"/>
        <end position="35"/>
    </location>
</feature>
<accession>A0A835SGF0</accession>
<dbReference type="PANTHER" id="PTHR43831">
    <property type="entry name" value="ISOBUTYRYL-COA DEHYDROGENASE"/>
    <property type="match status" value="1"/>
</dbReference>
<evidence type="ECO:0000259" key="8">
    <source>
        <dbReference type="Pfam" id="PF02770"/>
    </source>
</evidence>
<keyword evidence="11" id="KW-1185">Reference proteome</keyword>
<dbReference type="Gene3D" id="2.40.110.10">
    <property type="entry name" value="Butyryl-CoA Dehydrogenase, subunit A, domain 2"/>
    <property type="match status" value="1"/>
</dbReference>
<dbReference type="SUPFAM" id="SSF47203">
    <property type="entry name" value="Acyl-CoA dehydrogenase C-terminal domain-like"/>
    <property type="match status" value="1"/>
</dbReference>
<feature type="domain" description="Acyl-CoA dehydrogenase/oxidase C-terminal" evidence="7">
    <location>
        <begin position="528"/>
        <end position="673"/>
    </location>
</feature>
<evidence type="ECO:0000256" key="4">
    <source>
        <dbReference type="ARBA" id="ARBA00022827"/>
    </source>
</evidence>
<evidence type="ECO:0000256" key="6">
    <source>
        <dbReference type="SAM" id="MobiDB-lite"/>
    </source>
</evidence>
<dbReference type="PANTHER" id="PTHR43831:SF1">
    <property type="entry name" value="ISOBUTYRYL-COA DEHYDROGENASE, MITOCHONDRIAL"/>
    <property type="match status" value="1"/>
</dbReference>
<keyword evidence="3 5" id="KW-0285">Flavoprotein</keyword>
<evidence type="ECO:0000256" key="5">
    <source>
        <dbReference type="RuleBase" id="RU362125"/>
    </source>
</evidence>
<dbReference type="InterPro" id="IPR037069">
    <property type="entry name" value="AcylCoA_DH/ox_N_sf"/>
</dbReference>
<comment type="caution">
    <text evidence="10">The sequence shown here is derived from an EMBL/GenBank/DDBJ whole genome shotgun (WGS) entry which is preliminary data.</text>
</comment>
<organism evidence="10 11">
    <name type="scientific">Chlamydomonas incerta</name>
    <dbReference type="NCBI Taxonomy" id="51695"/>
    <lineage>
        <taxon>Eukaryota</taxon>
        <taxon>Viridiplantae</taxon>
        <taxon>Chlorophyta</taxon>
        <taxon>core chlorophytes</taxon>
        <taxon>Chlorophyceae</taxon>
        <taxon>CS clade</taxon>
        <taxon>Chlamydomonadales</taxon>
        <taxon>Chlamydomonadaceae</taxon>
        <taxon>Chlamydomonas</taxon>
    </lineage>
</organism>
<dbReference type="GO" id="GO:0005739">
    <property type="term" value="C:mitochondrion"/>
    <property type="evidence" value="ECO:0007669"/>
    <property type="project" value="TreeGrafter"/>
</dbReference>
<dbReference type="InterPro" id="IPR052547">
    <property type="entry name" value="Mito_Isobutyryl-CoADH"/>
</dbReference>
<name>A0A835SGF0_CHLIN</name>
<comment type="similarity">
    <text evidence="2 5">Belongs to the acyl-CoA dehydrogenase family.</text>
</comment>
<dbReference type="GO" id="GO:0016627">
    <property type="term" value="F:oxidoreductase activity, acting on the CH-CH group of donors"/>
    <property type="evidence" value="ECO:0007669"/>
    <property type="project" value="InterPro"/>
</dbReference>
<feature type="region of interest" description="Disordered" evidence="6">
    <location>
        <begin position="1"/>
        <end position="94"/>
    </location>
</feature>
<dbReference type="InterPro" id="IPR009100">
    <property type="entry name" value="AcylCoA_DH/oxidase_NM_dom_sf"/>
</dbReference>
<keyword evidence="4 5" id="KW-0274">FAD</keyword>
<dbReference type="Proteomes" id="UP000650467">
    <property type="component" value="Unassembled WGS sequence"/>
</dbReference>
<feature type="compositionally biased region" description="Acidic residues" evidence="6">
    <location>
        <begin position="71"/>
        <end position="94"/>
    </location>
</feature>
<keyword evidence="5" id="KW-0560">Oxidoreductase</keyword>
<comment type="cofactor">
    <cofactor evidence="1 5">
        <name>FAD</name>
        <dbReference type="ChEBI" id="CHEBI:57692"/>
    </cofactor>
</comment>
<evidence type="ECO:0000259" key="7">
    <source>
        <dbReference type="Pfam" id="PF00441"/>
    </source>
</evidence>
<dbReference type="InterPro" id="IPR036250">
    <property type="entry name" value="AcylCo_DH-like_C"/>
</dbReference>
<dbReference type="Pfam" id="PF02771">
    <property type="entry name" value="Acyl-CoA_dh_N"/>
    <property type="match status" value="1"/>
</dbReference>
<protein>
    <recommendedName>
        <fullName evidence="12">Acyl-CoA dehydrogenase</fullName>
    </recommendedName>
</protein>
<dbReference type="Gene3D" id="1.10.540.10">
    <property type="entry name" value="Acyl-CoA dehydrogenase/oxidase, N-terminal domain"/>
    <property type="match status" value="1"/>
</dbReference>
<dbReference type="AlphaFoldDB" id="A0A835SGF0"/>
<dbReference type="InterPro" id="IPR046373">
    <property type="entry name" value="Acyl-CoA_Oxase/DH_mid-dom_sf"/>
</dbReference>
<feature type="compositionally biased region" description="Low complexity" evidence="6">
    <location>
        <begin position="50"/>
        <end position="60"/>
    </location>
</feature>
<evidence type="ECO:0008006" key="12">
    <source>
        <dbReference type="Google" id="ProtNLM"/>
    </source>
</evidence>